<dbReference type="GeneTree" id="ENSGT01120000271815"/>
<reference evidence="1" key="2">
    <citation type="submission" date="2025-05" db="UniProtKB">
        <authorList>
            <consortium name="Ensembl"/>
        </authorList>
    </citation>
    <scope>IDENTIFICATION</scope>
</reference>
<protein>
    <submittedName>
        <fullName evidence="1">Uncharacterized protein</fullName>
    </submittedName>
</protein>
<reference evidence="1 2" key="1">
    <citation type="submission" date="2013-03" db="EMBL/GenBank/DDBJ databases">
        <authorList>
            <person name="Warren W."/>
            <person name="Wilson R.K."/>
        </authorList>
    </citation>
    <scope>NUCLEOTIDE SEQUENCE</scope>
</reference>
<organism evidence="1 2">
    <name type="scientific">Macaca fascicularis</name>
    <name type="common">Crab-eating macaque</name>
    <name type="synonym">Cynomolgus monkey</name>
    <dbReference type="NCBI Taxonomy" id="9541"/>
    <lineage>
        <taxon>Eukaryota</taxon>
        <taxon>Metazoa</taxon>
        <taxon>Chordata</taxon>
        <taxon>Craniata</taxon>
        <taxon>Vertebrata</taxon>
        <taxon>Euteleostomi</taxon>
        <taxon>Mammalia</taxon>
        <taxon>Eutheria</taxon>
        <taxon>Euarchontoglires</taxon>
        <taxon>Primates</taxon>
        <taxon>Haplorrhini</taxon>
        <taxon>Catarrhini</taxon>
        <taxon>Cercopithecidae</taxon>
        <taxon>Cercopithecinae</taxon>
        <taxon>Macaca</taxon>
    </lineage>
</organism>
<evidence type="ECO:0000313" key="2">
    <source>
        <dbReference type="Proteomes" id="UP000233100"/>
    </source>
</evidence>
<dbReference type="PRINTS" id="PR02045">
    <property type="entry name" value="F138DOMAIN"/>
</dbReference>
<dbReference type="PANTHER" id="PTHR12138">
    <property type="entry name" value="PRIMATE-EXPANDED PROTEIN FAMILY"/>
    <property type="match status" value="1"/>
</dbReference>
<name>A0A7N9DE78_MACFA</name>
<keyword evidence="2" id="KW-1185">Reference proteome</keyword>
<evidence type="ECO:0000313" key="1">
    <source>
        <dbReference type="Ensembl" id="ENSMFAP00000063057.1"/>
    </source>
</evidence>
<dbReference type="Ensembl" id="ENSMFAT00000074468.1">
    <property type="protein sequence ID" value="ENSMFAP00000063057.1"/>
    <property type="gene ID" value="ENSMFAG00000059641.1"/>
</dbReference>
<dbReference type="Proteomes" id="UP000233100">
    <property type="component" value="Chromosome 10"/>
</dbReference>
<sequence length="148" mass="15798">MISAHCNLCLPGASHSPVSASQVAWIRGICYHTWLIFLCLAETGFHHVSQAGRKLLTSGDSPGLASQSAGITGVCYCTRLGRLIFNGTQAFTSLFSSPWRQGGGRSPTIRHTPSSPRACRVPKALWLAWVMLAAGAPAHFPREIATAP</sequence>
<dbReference type="Ensembl" id="ENSMFAT00000079821.1">
    <property type="protein sequence ID" value="ENSMFAP00000054974.1"/>
    <property type="gene ID" value="ENSMFAG00000059641.1"/>
</dbReference>
<accession>A0A7N9DE78</accession>
<dbReference type="AlphaFoldDB" id="A0A7N9DE78"/>
<dbReference type="PANTHER" id="PTHR12138:SF152">
    <property type="entry name" value="C2H2-TYPE DOMAIN-CONTAINING PROTEIN"/>
    <property type="match status" value="1"/>
</dbReference>
<proteinExistence type="predicted"/>